<sequence>MFFYFLYKKIEDIQELVFCVSARLLWNSGNYDFAIFNLLMIRCLLAAAKPYVAIGDEKLTTKLQKKRCLDSCLQSYISRS</sequence>
<accession>B3JF01</accession>
<dbReference type="HOGENOM" id="CLU_2582300_0_0_10"/>
<dbReference type="STRING" id="470145.BACCOP_00446"/>
<evidence type="ECO:0000313" key="1">
    <source>
        <dbReference type="EMBL" id="EDV02411.1"/>
    </source>
</evidence>
<dbReference type="EMBL" id="ABIY02000050">
    <property type="protein sequence ID" value="EDV02411.1"/>
    <property type="molecule type" value="Genomic_DNA"/>
</dbReference>
<protein>
    <submittedName>
        <fullName evidence="1">Uncharacterized protein</fullName>
    </submittedName>
</protein>
<dbReference type="Proteomes" id="UP000003146">
    <property type="component" value="Unassembled WGS sequence"/>
</dbReference>
<dbReference type="AlphaFoldDB" id="B3JF01"/>
<reference evidence="1 2" key="1">
    <citation type="submission" date="2008-04" db="EMBL/GenBank/DDBJ databases">
        <title>Draft genome sequence of Bacteroides coprocola (DSM 17136).</title>
        <authorList>
            <person name="Sudarsanam P."/>
            <person name="Ley R."/>
            <person name="Guruge J."/>
            <person name="Turnbaugh P.J."/>
            <person name="Mahowald M."/>
            <person name="Liep D."/>
            <person name="Gordon J."/>
        </authorList>
    </citation>
    <scope>NUCLEOTIDE SEQUENCE [LARGE SCALE GENOMIC DNA]</scope>
    <source>
        <strain evidence="1 2">DSM 17136</strain>
    </source>
</reference>
<gene>
    <name evidence="1" type="ORF">BACCOP_00446</name>
</gene>
<proteinExistence type="predicted"/>
<evidence type="ECO:0000313" key="2">
    <source>
        <dbReference type="Proteomes" id="UP000003146"/>
    </source>
</evidence>
<comment type="caution">
    <text evidence="1">The sequence shown here is derived from an EMBL/GenBank/DDBJ whole genome shotgun (WGS) entry which is preliminary data.</text>
</comment>
<reference evidence="1 2" key="2">
    <citation type="submission" date="2008-04" db="EMBL/GenBank/DDBJ databases">
        <authorList>
            <person name="Fulton L."/>
            <person name="Clifton S."/>
            <person name="Fulton B."/>
            <person name="Xu J."/>
            <person name="Minx P."/>
            <person name="Pepin K.H."/>
            <person name="Johnson M."/>
            <person name="Thiruvilangam P."/>
            <person name="Bhonagiri V."/>
            <person name="Nash W.E."/>
            <person name="Mardis E.R."/>
            <person name="Wilson R.K."/>
        </authorList>
    </citation>
    <scope>NUCLEOTIDE SEQUENCE [LARGE SCALE GENOMIC DNA]</scope>
    <source>
        <strain evidence="1 2">DSM 17136</strain>
    </source>
</reference>
<organism evidence="1 2">
    <name type="scientific">Phocaeicola coprocola DSM 17136</name>
    <dbReference type="NCBI Taxonomy" id="470145"/>
    <lineage>
        <taxon>Bacteria</taxon>
        <taxon>Pseudomonadati</taxon>
        <taxon>Bacteroidota</taxon>
        <taxon>Bacteroidia</taxon>
        <taxon>Bacteroidales</taxon>
        <taxon>Bacteroidaceae</taxon>
        <taxon>Phocaeicola</taxon>
    </lineage>
</organism>
<name>B3JF01_9BACT</name>